<evidence type="ECO:0000313" key="2">
    <source>
        <dbReference type="EMBL" id="RHF74412.1"/>
    </source>
</evidence>
<dbReference type="RefSeq" id="WP_118127456.1">
    <property type="nucleotide sequence ID" value="NZ_QRHI01000012.1"/>
</dbReference>
<reference evidence="2 3" key="1">
    <citation type="submission" date="2018-08" db="EMBL/GenBank/DDBJ databases">
        <title>A genome reference for cultivated species of the human gut microbiota.</title>
        <authorList>
            <person name="Zou Y."/>
            <person name="Xue W."/>
            <person name="Luo G."/>
        </authorList>
    </citation>
    <scope>NUCLEOTIDE SEQUENCE [LARGE SCALE GENOMIC DNA]</scope>
    <source>
        <strain evidence="2 3">AM25-1</strain>
    </source>
</reference>
<dbReference type="Proteomes" id="UP000284676">
    <property type="component" value="Unassembled WGS sequence"/>
</dbReference>
<protein>
    <submittedName>
        <fullName evidence="2">DUF4007 family protein</fullName>
    </submittedName>
</protein>
<accession>A0A414Q190</accession>
<evidence type="ECO:0000259" key="1">
    <source>
        <dbReference type="Pfam" id="PF13182"/>
    </source>
</evidence>
<feature type="domain" description="DUF4007" evidence="1">
    <location>
        <begin position="7"/>
        <end position="276"/>
    </location>
</feature>
<gene>
    <name evidence="2" type="ORF">DW663_02805</name>
</gene>
<dbReference type="EMBL" id="QRHL01000002">
    <property type="protein sequence ID" value="RHF74412.1"/>
    <property type="molecule type" value="Genomic_DNA"/>
</dbReference>
<dbReference type="Pfam" id="PF13182">
    <property type="entry name" value="DUF4007"/>
    <property type="match status" value="1"/>
</dbReference>
<dbReference type="InterPro" id="IPR025248">
    <property type="entry name" value="DUF4007"/>
</dbReference>
<dbReference type="AlphaFoldDB" id="A0A414Q190"/>
<name>A0A414Q190_FUSMR</name>
<comment type="caution">
    <text evidence="2">The sequence shown here is derived from an EMBL/GenBank/DDBJ whole genome shotgun (WGS) entry which is preliminary data.</text>
</comment>
<organism evidence="2 3">
    <name type="scientific">Fusobacterium mortiferum</name>
    <dbReference type="NCBI Taxonomy" id="850"/>
    <lineage>
        <taxon>Bacteria</taxon>
        <taxon>Fusobacteriati</taxon>
        <taxon>Fusobacteriota</taxon>
        <taxon>Fusobacteriia</taxon>
        <taxon>Fusobacteriales</taxon>
        <taxon>Fusobacteriaceae</taxon>
        <taxon>Fusobacterium</taxon>
    </lineage>
</organism>
<evidence type="ECO:0000313" key="3">
    <source>
        <dbReference type="Proteomes" id="UP000284676"/>
    </source>
</evidence>
<proteinExistence type="predicted"/>
<sequence>MVNLLVGHSSFYLRNGWIKKGVEYVQKNKDENIFSKSNIKAIDELGIGSVMVQSLKFWLIMLDIIGKKDKEFYLKREIEYILKMDPYLQKINTLWLLHTYIMEREKKDENPVLWNLFIKNKKNSVFTEEEARDILALFYKEEKEIVSERSIKDSVNVFIKTYYKDIDLKVDPEDNLFSPFIKLNYLQKNENGKYYFRDIYNTEIAEELIFFLLKRIVKDKQISIMDSYSYINGIIKMRINEYEKLISKLENREFLFVDRAAGLQNINLIKDISEKEIIQLIMERE</sequence>